<dbReference type="SUPFAM" id="SSF102198">
    <property type="entry name" value="Putative cyclase"/>
    <property type="match status" value="1"/>
</dbReference>
<proteinExistence type="predicted"/>
<dbReference type="Gene3D" id="3.50.30.50">
    <property type="entry name" value="Putative cyclase"/>
    <property type="match status" value="1"/>
</dbReference>
<sequence length="76" mass="8342">MSYANRLFWSRENGFCYEASGSPGHPVHKKLLENETVIVEGLNLADVKGGNYEIIVLPLKLEGLDGSPARAVLIQD</sequence>
<dbReference type="InterPro" id="IPR007325">
    <property type="entry name" value="KFase/CYL"/>
</dbReference>
<dbReference type="PANTHER" id="PTHR31118">
    <property type="entry name" value="CYCLASE-LIKE PROTEIN 2"/>
    <property type="match status" value="1"/>
</dbReference>
<dbReference type="STRING" id="1802596.A2Z11_02385"/>
<dbReference type="GO" id="GO:0004061">
    <property type="term" value="F:arylformamidase activity"/>
    <property type="evidence" value="ECO:0007669"/>
    <property type="project" value="InterPro"/>
</dbReference>
<evidence type="ECO:0000313" key="2">
    <source>
        <dbReference type="Proteomes" id="UP000176389"/>
    </source>
</evidence>
<dbReference type="GO" id="GO:0019441">
    <property type="term" value="P:L-tryptophan catabolic process to kynurenine"/>
    <property type="evidence" value="ECO:0007669"/>
    <property type="project" value="InterPro"/>
</dbReference>
<organism evidence="1 2">
    <name type="scientific">Candidatus Woykebacteria bacterium RBG_16_43_9</name>
    <dbReference type="NCBI Taxonomy" id="1802596"/>
    <lineage>
        <taxon>Bacteria</taxon>
        <taxon>Candidatus Woykeibacteriota</taxon>
    </lineage>
</organism>
<evidence type="ECO:0000313" key="1">
    <source>
        <dbReference type="EMBL" id="OGY26794.1"/>
    </source>
</evidence>
<accession>A0A1G1WGM7</accession>
<reference evidence="1 2" key="1">
    <citation type="journal article" date="2016" name="Nat. Commun.">
        <title>Thousands of microbial genomes shed light on interconnected biogeochemical processes in an aquifer system.</title>
        <authorList>
            <person name="Anantharaman K."/>
            <person name="Brown C.T."/>
            <person name="Hug L.A."/>
            <person name="Sharon I."/>
            <person name="Castelle C.J."/>
            <person name="Probst A.J."/>
            <person name="Thomas B.C."/>
            <person name="Singh A."/>
            <person name="Wilkins M.J."/>
            <person name="Karaoz U."/>
            <person name="Brodie E.L."/>
            <person name="Williams K.H."/>
            <person name="Hubbard S.S."/>
            <person name="Banfield J.F."/>
        </authorList>
    </citation>
    <scope>NUCLEOTIDE SEQUENCE [LARGE SCALE GENOMIC DNA]</scope>
</reference>
<comment type="caution">
    <text evidence="1">The sequence shown here is derived from an EMBL/GenBank/DDBJ whole genome shotgun (WGS) entry which is preliminary data.</text>
</comment>
<dbReference type="InterPro" id="IPR037175">
    <property type="entry name" value="KFase_sf"/>
</dbReference>
<name>A0A1G1WGM7_9BACT</name>
<dbReference type="EMBL" id="MHCS01000010">
    <property type="protein sequence ID" value="OGY26794.1"/>
    <property type="molecule type" value="Genomic_DNA"/>
</dbReference>
<evidence type="ECO:0008006" key="3">
    <source>
        <dbReference type="Google" id="ProtNLM"/>
    </source>
</evidence>
<dbReference type="AlphaFoldDB" id="A0A1G1WGM7"/>
<protein>
    <recommendedName>
        <fullName evidence="3">Cyclase</fullName>
    </recommendedName>
</protein>
<gene>
    <name evidence="1" type="ORF">A2Z11_02385</name>
</gene>
<dbReference type="PANTHER" id="PTHR31118:SF12">
    <property type="entry name" value="CYCLASE-LIKE PROTEIN 2"/>
    <property type="match status" value="1"/>
</dbReference>
<dbReference type="Proteomes" id="UP000176389">
    <property type="component" value="Unassembled WGS sequence"/>
</dbReference>